<dbReference type="EMBL" id="CAFAAJ010000062">
    <property type="protein sequence ID" value="CAB4803973.1"/>
    <property type="molecule type" value="Genomic_DNA"/>
</dbReference>
<dbReference type="AlphaFoldDB" id="A0A6J6Y780"/>
<evidence type="ECO:0000313" key="1">
    <source>
        <dbReference type="EMBL" id="CAB4803973.1"/>
    </source>
</evidence>
<gene>
    <name evidence="1" type="ORF">UFOPK3001_01127</name>
</gene>
<protein>
    <submittedName>
        <fullName evidence="1">Unannotated protein</fullName>
    </submittedName>
</protein>
<sequence>MHRFFAASGTAPMVHDRHVIHTSTSGRLLVATPPLVDPNFDRTVVYLIEHNDQGALGVVINRPSEEDRLSGLDVWHDLMSPPAVVFGGGPVGPDALIGLGWTGSGDRHDGWSMWRKGIGTVDLSREPYEVSPPVERLRLFRGYSGWGPWQLDAELQAGAWIVLDAEPEDPFSPEPGALWRAVLRRQGGRLAWLANAPDDLASN</sequence>
<dbReference type="Pfam" id="PF02622">
    <property type="entry name" value="DUF179"/>
    <property type="match status" value="1"/>
</dbReference>
<accession>A0A6J6Y780</accession>
<dbReference type="SUPFAM" id="SSF143456">
    <property type="entry name" value="VC0467-like"/>
    <property type="match status" value="1"/>
</dbReference>
<reference evidence="1" key="1">
    <citation type="submission" date="2020-05" db="EMBL/GenBank/DDBJ databases">
        <authorList>
            <person name="Chiriac C."/>
            <person name="Salcher M."/>
            <person name="Ghai R."/>
            <person name="Kavagutti S V."/>
        </authorList>
    </citation>
    <scope>NUCLEOTIDE SEQUENCE</scope>
</reference>
<dbReference type="InterPro" id="IPR003774">
    <property type="entry name" value="AlgH-like"/>
</dbReference>
<proteinExistence type="inferred from homology"/>
<dbReference type="GO" id="GO:0005829">
    <property type="term" value="C:cytosol"/>
    <property type="evidence" value="ECO:0007669"/>
    <property type="project" value="TreeGrafter"/>
</dbReference>
<dbReference type="Gene3D" id="3.40.1740.10">
    <property type="entry name" value="VC0467-like"/>
    <property type="match status" value="1"/>
</dbReference>
<dbReference type="HAMAP" id="MF_00758">
    <property type="entry name" value="UPF0301"/>
    <property type="match status" value="1"/>
</dbReference>
<organism evidence="1">
    <name type="scientific">freshwater metagenome</name>
    <dbReference type="NCBI Taxonomy" id="449393"/>
    <lineage>
        <taxon>unclassified sequences</taxon>
        <taxon>metagenomes</taxon>
        <taxon>ecological metagenomes</taxon>
    </lineage>
</organism>
<dbReference type="PANTHER" id="PTHR30327:SF1">
    <property type="entry name" value="UPF0301 PROTEIN YQGE"/>
    <property type="match status" value="1"/>
</dbReference>
<name>A0A6J6Y780_9ZZZZ</name>
<dbReference type="PANTHER" id="PTHR30327">
    <property type="entry name" value="UNCHARACTERIZED PROTEIN YQGE"/>
    <property type="match status" value="1"/>
</dbReference>